<protein>
    <submittedName>
        <fullName evidence="2">Uncharacterized protein</fullName>
    </submittedName>
</protein>
<feature type="compositionally biased region" description="Polar residues" evidence="1">
    <location>
        <begin position="92"/>
        <end position="102"/>
    </location>
</feature>
<proteinExistence type="predicted"/>
<feature type="compositionally biased region" description="Basic and acidic residues" evidence="1">
    <location>
        <begin position="36"/>
        <end position="58"/>
    </location>
</feature>
<feature type="region of interest" description="Disordered" evidence="1">
    <location>
        <begin position="85"/>
        <end position="129"/>
    </location>
</feature>
<organism evidence="2 3">
    <name type="scientific">Arabidopsis thaliana</name>
    <name type="common">Mouse-ear cress</name>
    <dbReference type="NCBI Taxonomy" id="3702"/>
    <lineage>
        <taxon>Eukaryota</taxon>
        <taxon>Viridiplantae</taxon>
        <taxon>Streptophyta</taxon>
        <taxon>Embryophyta</taxon>
        <taxon>Tracheophyta</taxon>
        <taxon>Spermatophyta</taxon>
        <taxon>Magnoliopsida</taxon>
        <taxon>eudicotyledons</taxon>
        <taxon>Gunneridae</taxon>
        <taxon>Pentapetalae</taxon>
        <taxon>rosids</taxon>
        <taxon>malvids</taxon>
        <taxon>Brassicales</taxon>
        <taxon>Brassicaceae</taxon>
        <taxon>Camelineae</taxon>
        <taxon>Arabidopsis</taxon>
    </lineage>
</organism>
<name>A0A178VPN5_ARATH</name>
<accession>A0A178VPN5</accession>
<comment type="caution">
    <text evidence="2">The sequence shown here is derived from an EMBL/GenBank/DDBJ whole genome shotgun (WGS) entry which is preliminary data.</text>
</comment>
<reference evidence="3" key="1">
    <citation type="journal article" date="2016" name="Proc. Natl. Acad. Sci. U.S.A.">
        <title>Chromosome-level assembly of Arabidopsis thaliana Ler reveals the extent of translocation and inversion polymorphisms.</title>
        <authorList>
            <person name="Zapata L."/>
            <person name="Ding J."/>
            <person name="Willing E.M."/>
            <person name="Hartwig B."/>
            <person name="Bezdan D."/>
            <person name="Jiao W.B."/>
            <person name="Patel V."/>
            <person name="Velikkakam James G."/>
            <person name="Koornneef M."/>
            <person name="Ossowski S."/>
            <person name="Schneeberger K."/>
        </authorList>
    </citation>
    <scope>NUCLEOTIDE SEQUENCE [LARGE SCALE GENOMIC DNA]</scope>
    <source>
        <strain evidence="3">cv. Landsberg erecta</strain>
    </source>
</reference>
<dbReference type="Proteomes" id="UP000078284">
    <property type="component" value="Chromosome 3"/>
</dbReference>
<dbReference type="EMBL" id="LUHQ01000003">
    <property type="protein sequence ID" value="OAP07043.1"/>
    <property type="molecule type" value="Genomic_DNA"/>
</dbReference>
<dbReference type="AlphaFoldDB" id="A0A178VPN5"/>
<feature type="region of interest" description="Disordered" evidence="1">
    <location>
        <begin position="31"/>
        <end position="68"/>
    </location>
</feature>
<evidence type="ECO:0000313" key="2">
    <source>
        <dbReference type="EMBL" id="OAP07043.1"/>
    </source>
</evidence>
<evidence type="ECO:0000256" key="1">
    <source>
        <dbReference type="SAM" id="MobiDB-lite"/>
    </source>
</evidence>
<evidence type="ECO:0000313" key="3">
    <source>
        <dbReference type="Proteomes" id="UP000078284"/>
    </source>
</evidence>
<gene>
    <name evidence="2" type="ordered locus">AXX17_At3g44500</name>
</gene>
<dbReference type="ExpressionAtlas" id="A0A178VPN5">
    <property type="expression patterns" value="baseline and differential"/>
</dbReference>
<sequence>MSLETKNTKRDLLYGIDAPTRTTIPIKDLANAKPTKTQEKDLSEEHPLNKMGRDKGEHLLNNLGRDNDEGGLSLRVGGMYISLSWGGRDVNRSSVKNRNKLQTNHDQRDSKRRVIGISSSEPPKGETYDIKLCQKRIREEAGKAQSDGNR</sequence>